<evidence type="ECO:0000313" key="1">
    <source>
        <dbReference type="EMBL" id="KAK4013858.1"/>
    </source>
</evidence>
<evidence type="ECO:0000313" key="2">
    <source>
        <dbReference type="Proteomes" id="UP001234178"/>
    </source>
</evidence>
<proteinExistence type="predicted"/>
<keyword evidence="2" id="KW-1185">Reference proteome</keyword>
<dbReference type="Proteomes" id="UP001234178">
    <property type="component" value="Unassembled WGS sequence"/>
</dbReference>
<comment type="caution">
    <text evidence="1">The sequence shown here is derived from an EMBL/GenBank/DDBJ whole genome shotgun (WGS) entry which is preliminary data.</text>
</comment>
<organism evidence="1 2">
    <name type="scientific">Daphnia magna</name>
    <dbReference type="NCBI Taxonomy" id="35525"/>
    <lineage>
        <taxon>Eukaryota</taxon>
        <taxon>Metazoa</taxon>
        <taxon>Ecdysozoa</taxon>
        <taxon>Arthropoda</taxon>
        <taxon>Crustacea</taxon>
        <taxon>Branchiopoda</taxon>
        <taxon>Diplostraca</taxon>
        <taxon>Cladocera</taxon>
        <taxon>Anomopoda</taxon>
        <taxon>Daphniidae</taxon>
        <taxon>Daphnia</taxon>
    </lineage>
</organism>
<protein>
    <submittedName>
        <fullName evidence="1">Uncharacterized protein</fullName>
    </submittedName>
</protein>
<accession>A0ABQ9ZLP4</accession>
<name>A0ABQ9ZLP4_9CRUS</name>
<sequence length="83" mass="9117">MAALNYSSHLAAIRVLDLKKSSQLSAVGNCPLSHAHAPFWPVGRSGTLSERCFTGVTIKRARSTVTVLEERPCAWLVVWNHKS</sequence>
<dbReference type="EMBL" id="JAOYFB010000004">
    <property type="protein sequence ID" value="KAK4013858.1"/>
    <property type="molecule type" value="Genomic_DNA"/>
</dbReference>
<reference evidence="1 2" key="1">
    <citation type="journal article" date="2023" name="Nucleic Acids Res.">
        <title>The hologenome of Daphnia magna reveals possible DNA methylation and microbiome-mediated evolution of the host genome.</title>
        <authorList>
            <person name="Chaturvedi A."/>
            <person name="Li X."/>
            <person name="Dhandapani V."/>
            <person name="Marshall H."/>
            <person name="Kissane S."/>
            <person name="Cuenca-Cambronero M."/>
            <person name="Asole G."/>
            <person name="Calvet F."/>
            <person name="Ruiz-Romero M."/>
            <person name="Marangio P."/>
            <person name="Guigo R."/>
            <person name="Rago D."/>
            <person name="Mirbahai L."/>
            <person name="Eastwood N."/>
            <person name="Colbourne J.K."/>
            <person name="Zhou J."/>
            <person name="Mallon E."/>
            <person name="Orsini L."/>
        </authorList>
    </citation>
    <scope>NUCLEOTIDE SEQUENCE [LARGE SCALE GENOMIC DNA]</scope>
    <source>
        <strain evidence="1">LRV0_1</strain>
    </source>
</reference>
<gene>
    <name evidence="1" type="ORF">OUZ56_026412</name>
</gene>